<dbReference type="Pfam" id="PF12953">
    <property type="entry name" value="DUF3842"/>
    <property type="match status" value="1"/>
</dbReference>
<sequence length="201" mass="22135">MNRQKTTILLRITMHAMKVFPERNIWSYYGIIFLALAQVVRCNFCGGLVVYWGDFMDIAVVDGQGGGIGKIIIEKIRDEFRNTVEILAIGTNSQATSVMLRAGANEGATGESALICNVDQVDLIVGSLSIILPNSMRGELTAKMAKRVVVSKARKLLLPLHRNNLDIVGLHSEPLPHMVDALVSQIKQYMENEGGNRNVRG</sequence>
<dbReference type="EMBL" id="AP018449">
    <property type="protein sequence ID" value="BBB90166.1"/>
    <property type="molecule type" value="Genomic_DNA"/>
</dbReference>
<dbReference type="AlphaFoldDB" id="A0A348AGG8"/>
<organism evidence="1 2">
    <name type="scientific">Methylomusa anaerophila</name>
    <dbReference type="NCBI Taxonomy" id="1930071"/>
    <lineage>
        <taxon>Bacteria</taxon>
        <taxon>Bacillati</taxon>
        <taxon>Bacillota</taxon>
        <taxon>Negativicutes</taxon>
        <taxon>Selenomonadales</taxon>
        <taxon>Sporomusaceae</taxon>
        <taxon>Methylomusa</taxon>
    </lineage>
</organism>
<dbReference type="RefSeq" id="WP_232035648.1">
    <property type="nucleotide sequence ID" value="NZ_AP018449.1"/>
</dbReference>
<dbReference type="InterPro" id="IPR024208">
    <property type="entry name" value="DUF3842"/>
</dbReference>
<proteinExistence type="predicted"/>
<evidence type="ECO:0000313" key="2">
    <source>
        <dbReference type="Proteomes" id="UP000276437"/>
    </source>
</evidence>
<evidence type="ECO:0008006" key="3">
    <source>
        <dbReference type="Google" id="ProtNLM"/>
    </source>
</evidence>
<dbReference type="KEGG" id="mana:MAMMFC1_00814"/>
<evidence type="ECO:0000313" key="1">
    <source>
        <dbReference type="EMBL" id="BBB90166.1"/>
    </source>
</evidence>
<keyword evidence="2" id="KW-1185">Reference proteome</keyword>
<gene>
    <name evidence="1" type="ORF">MAMMFC1_00814</name>
</gene>
<reference evidence="1 2" key="1">
    <citation type="journal article" date="2018" name="Int. J. Syst. Evol. Microbiol.">
        <title>Methylomusa anaerophila gen. nov., sp. nov., an anaerobic methanol-utilizing bacterium isolated from a microbial fuel cell.</title>
        <authorList>
            <person name="Amano N."/>
            <person name="Yamamuro A."/>
            <person name="Miyahara M."/>
            <person name="Kouzuma A."/>
            <person name="Abe T."/>
            <person name="Watanabe K."/>
        </authorList>
    </citation>
    <scope>NUCLEOTIDE SEQUENCE [LARGE SCALE GENOMIC DNA]</scope>
    <source>
        <strain evidence="1 2">MMFC1</strain>
    </source>
</reference>
<protein>
    <recommendedName>
        <fullName evidence="3">DUF3842 family protein</fullName>
    </recommendedName>
</protein>
<accession>A0A348AGG8</accession>
<dbReference type="Proteomes" id="UP000276437">
    <property type="component" value="Chromosome"/>
</dbReference>
<name>A0A348AGG8_9FIRM</name>